<dbReference type="AlphaFoldDB" id="A0A847ETJ6"/>
<proteinExistence type="predicted"/>
<sequence length="233" mass="26985">MKRFILSIFLFTFFVSPIFADRFFREGDIMENRYFDTLGYTIGDLLQSEQCPNCVKYDIADIKGSKSSEVLGTVHIDDITDSDSVYGLMRLHGLYDEVSLPPYSKVDFIYWSKNTSDTDVNIFSLKMFLSRMYSYQGDITKLVDLQGEYESLPIKYIIWEYPRKGVVKTYPGIGVIQPSEGVLYGMRLDSAYVKSPLVFEKWEARYEGEDLILSVYVKNESEEVLPNVNYTHQ</sequence>
<dbReference type="Proteomes" id="UP000554004">
    <property type="component" value="Unassembled WGS sequence"/>
</dbReference>
<protein>
    <submittedName>
        <fullName evidence="1">Uncharacterized protein</fullName>
    </submittedName>
</protein>
<gene>
    <name evidence="1" type="ORF">GX618_02605</name>
</gene>
<evidence type="ECO:0000313" key="2">
    <source>
        <dbReference type="Proteomes" id="UP000554004"/>
    </source>
</evidence>
<evidence type="ECO:0000313" key="1">
    <source>
        <dbReference type="EMBL" id="NLE31139.1"/>
    </source>
</evidence>
<reference evidence="1 2" key="1">
    <citation type="journal article" date="2020" name="Biotechnol. Biofuels">
        <title>New insights from the biogas microbiome by comprehensive genome-resolved metagenomics of nearly 1600 species originating from multiple anaerobic digesters.</title>
        <authorList>
            <person name="Campanaro S."/>
            <person name="Treu L."/>
            <person name="Rodriguez-R L.M."/>
            <person name="Kovalovszki A."/>
            <person name="Ziels R.M."/>
            <person name="Maus I."/>
            <person name="Zhu X."/>
            <person name="Kougias P.G."/>
            <person name="Basile A."/>
            <person name="Luo G."/>
            <person name="Schluter A."/>
            <person name="Konstantinidis K.T."/>
            <person name="Angelidaki I."/>
        </authorList>
    </citation>
    <scope>NUCLEOTIDE SEQUENCE [LARGE SCALE GENOMIC DNA]</scope>
    <source>
        <strain evidence="1">AS06rmzACSIP_421</strain>
    </source>
</reference>
<name>A0A847ETJ6_9BACT</name>
<comment type="caution">
    <text evidence="1">The sequence shown here is derived from an EMBL/GenBank/DDBJ whole genome shotgun (WGS) entry which is preliminary data.</text>
</comment>
<dbReference type="EMBL" id="JAAZAL010000097">
    <property type="protein sequence ID" value="NLE31139.1"/>
    <property type="molecule type" value="Genomic_DNA"/>
</dbReference>
<accession>A0A847ETJ6</accession>
<feature type="non-terminal residue" evidence="1">
    <location>
        <position position="233"/>
    </location>
</feature>
<organism evidence="1 2">
    <name type="scientific">Candidatus Dojkabacteria bacterium</name>
    <dbReference type="NCBI Taxonomy" id="2099670"/>
    <lineage>
        <taxon>Bacteria</taxon>
        <taxon>Candidatus Dojkabacteria</taxon>
    </lineage>
</organism>